<dbReference type="SUPFAM" id="SSF57850">
    <property type="entry name" value="RING/U-box"/>
    <property type="match status" value="2"/>
</dbReference>
<dbReference type="Pfam" id="PF02148">
    <property type="entry name" value="zf-UBP"/>
    <property type="match status" value="1"/>
</dbReference>
<reference evidence="10" key="2">
    <citation type="submission" date="2019-10" db="EMBL/GenBank/DDBJ databases">
        <title>Conservation and host-specific expression of non-tandemly repeated heterogenous ribosome RNA gene in arbuscular mycorrhizal fungi.</title>
        <authorList>
            <person name="Maeda T."/>
            <person name="Kobayashi Y."/>
            <person name="Nakagawa T."/>
            <person name="Ezawa T."/>
            <person name="Yamaguchi K."/>
            <person name="Bino T."/>
            <person name="Nishimoto Y."/>
            <person name="Shigenobu S."/>
            <person name="Kawaguchi M."/>
        </authorList>
    </citation>
    <scope>NUCLEOTIDE SEQUENCE</scope>
    <source>
        <strain evidence="10">HR1</strain>
    </source>
</reference>
<dbReference type="Proteomes" id="UP000615446">
    <property type="component" value="Unassembled WGS sequence"/>
</dbReference>
<dbReference type="AlphaFoldDB" id="A0A2Z6SFC8"/>
<dbReference type="PANTHER" id="PTHR24007:SF7">
    <property type="entry name" value="BRCA1-ASSOCIATED PROTEIN"/>
    <property type="match status" value="1"/>
</dbReference>
<dbReference type="STRING" id="94130.A0A2Z6SFC8"/>
<sequence length="745" mass="85192">MYFYHLKFELYVPSTNDQTLKLYDSISLSNKKETFEINNNSRLYFVPEDIFQELPSHQSTSDTDDLFLQRTNTFNKSKTKSKARSKSVDQSKNFSPSEIPLIPPTPVSSVPASSSNKIIGRRKSFTSASSSQPTEDSTLTFDKTHDFRFGNIEIEWFDNIEANMSEEQQNQSNETYVNVINNSQNGNDNVTNSSSESYLTAPISEDIQSSSKKKTKSSNEKALNPPTGKFVPLKSGKTNLSYGILHLYRDSKEIPSSDEDHAINDVNNLNDDDNLKSSKQQENSSWKTVRDEKHDNFLIGNNETILAVLAVPSYMTASDFLGFVAPVRKFVSHLRIIRDSAPNKFIVLMKFRHARAARDFYKQFNGRPFSSMEPEICHVVYIKSIEFKSTSIPPYAFPFLHDPFLPSSEVDSISPTSSLHELPTCPVCLERMDASVTGLLTILCQHTFHCHCLIKWGNSSCPICRYSQKRNYYDTSLEQNECGVCGATENLWICLVCGNIGCGRYQEAHAYRHYKETFHLYALELETQRVWDYAGDGYVHRLIQNKTDGKLVELPSPDTQPQLQQPRNDQVNQEKLDAIGLEYSYLLSTSLSSQRTYYEEKLDSVTLQLSKLTSQYQNLSDEVSTLKRDSEEIRREKEILEKEKIPSLIREKKSVEKKVEKFTERSEKLEKELRDEKEMTKSLLTKQVYMQTQLDNRDSKIKDLEEQIKDLMFFFQAQENPEIAGGDVIVSGSSNTGSKKKKGKK</sequence>
<dbReference type="InterPro" id="IPR013083">
    <property type="entry name" value="Znf_RING/FYVE/PHD"/>
</dbReference>
<dbReference type="SMART" id="SM00184">
    <property type="entry name" value="RING"/>
    <property type="match status" value="1"/>
</dbReference>
<feature type="region of interest" description="Disordered" evidence="6">
    <location>
        <begin position="77"/>
        <end position="116"/>
    </location>
</feature>
<dbReference type="EMBL" id="BEXD01003931">
    <property type="protein sequence ID" value="GBC04157.1"/>
    <property type="molecule type" value="Genomic_DNA"/>
</dbReference>
<evidence type="ECO:0000313" key="10">
    <source>
        <dbReference type="EMBL" id="GES90759.1"/>
    </source>
</evidence>
<dbReference type="InterPro" id="IPR001841">
    <property type="entry name" value="Znf_RING"/>
</dbReference>
<dbReference type="Gene3D" id="3.30.40.10">
    <property type="entry name" value="Zinc/RING finger domain, C3HC4 (zinc finger)"/>
    <property type="match status" value="2"/>
</dbReference>
<dbReference type="InterPro" id="IPR047243">
    <property type="entry name" value="RING-H2_BRAP2"/>
</dbReference>
<dbReference type="SMART" id="SM00290">
    <property type="entry name" value="ZnF_UBP"/>
    <property type="match status" value="1"/>
</dbReference>
<dbReference type="PROSITE" id="PS50271">
    <property type="entry name" value="ZF_UBP"/>
    <property type="match status" value="1"/>
</dbReference>
<feature type="compositionally biased region" description="Polar residues" evidence="6">
    <location>
        <begin position="277"/>
        <end position="287"/>
    </location>
</feature>
<gene>
    <name evidence="10" type="ORF">RCL2_001758900</name>
    <name evidence="9" type="ORF">RclHR1_05540010</name>
</gene>
<dbReference type="GO" id="GO:0005737">
    <property type="term" value="C:cytoplasm"/>
    <property type="evidence" value="ECO:0007669"/>
    <property type="project" value="TreeGrafter"/>
</dbReference>
<dbReference type="InterPro" id="IPR011422">
    <property type="entry name" value="BRAP2/ETP1_RRM"/>
</dbReference>
<reference evidence="9 11" key="1">
    <citation type="submission" date="2017-11" db="EMBL/GenBank/DDBJ databases">
        <title>The genome of Rhizophagus clarus HR1 reveals common genetic basis of auxotrophy among arbuscular mycorrhizal fungi.</title>
        <authorList>
            <person name="Kobayashi Y."/>
        </authorList>
    </citation>
    <scope>NUCLEOTIDE SEQUENCE [LARGE SCALE GENOMIC DNA]</scope>
    <source>
        <strain evidence="9 11">HR1</strain>
    </source>
</reference>
<dbReference type="GO" id="GO:0007265">
    <property type="term" value="P:Ras protein signal transduction"/>
    <property type="evidence" value="ECO:0007669"/>
    <property type="project" value="TreeGrafter"/>
</dbReference>
<keyword evidence="11" id="KW-1185">Reference proteome</keyword>
<evidence type="ECO:0000256" key="1">
    <source>
        <dbReference type="ARBA" id="ARBA00022723"/>
    </source>
</evidence>
<feature type="domain" description="RING-type" evidence="7">
    <location>
        <begin position="425"/>
        <end position="465"/>
    </location>
</feature>
<evidence type="ECO:0000259" key="7">
    <source>
        <dbReference type="PROSITE" id="PS50089"/>
    </source>
</evidence>
<dbReference type="GO" id="GO:0061630">
    <property type="term" value="F:ubiquitin protein ligase activity"/>
    <property type="evidence" value="ECO:0007669"/>
    <property type="project" value="TreeGrafter"/>
</dbReference>
<dbReference type="GO" id="GO:0008270">
    <property type="term" value="F:zinc ion binding"/>
    <property type="evidence" value="ECO:0007669"/>
    <property type="project" value="UniProtKB-KW"/>
</dbReference>
<keyword evidence="2 4" id="KW-0863">Zinc-finger</keyword>
<accession>A0A2Z6SFC8</accession>
<dbReference type="PANTHER" id="PTHR24007">
    <property type="entry name" value="BRCA1-ASSOCIATED PROTEIN"/>
    <property type="match status" value="1"/>
</dbReference>
<dbReference type="CDD" id="cd16457">
    <property type="entry name" value="RING-H2_BRAP2"/>
    <property type="match status" value="1"/>
</dbReference>
<evidence type="ECO:0000313" key="9">
    <source>
        <dbReference type="EMBL" id="GBC04157.1"/>
    </source>
</evidence>
<protein>
    <submittedName>
        <fullName evidence="10">Zf-UBP-domain-containing protein</fullName>
    </submittedName>
</protein>
<keyword evidence="5" id="KW-0175">Coiled coil</keyword>
<evidence type="ECO:0000256" key="4">
    <source>
        <dbReference type="PROSITE-ProRule" id="PRU00502"/>
    </source>
</evidence>
<evidence type="ECO:0000313" key="11">
    <source>
        <dbReference type="Proteomes" id="UP000247702"/>
    </source>
</evidence>
<dbReference type="OrthoDB" id="273556at2759"/>
<dbReference type="Pfam" id="PF07576">
    <property type="entry name" value="BRAP2"/>
    <property type="match status" value="1"/>
</dbReference>
<keyword evidence="3" id="KW-0862">Zinc</keyword>
<feature type="region of interest" description="Disordered" evidence="6">
    <location>
        <begin position="266"/>
        <end position="289"/>
    </location>
</feature>
<evidence type="ECO:0000259" key="8">
    <source>
        <dbReference type="PROSITE" id="PS50271"/>
    </source>
</evidence>
<dbReference type="Pfam" id="PF13639">
    <property type="entry name" value="zf-RING_2"/>
    <property type="match status" value="1"/>
</dbReference>
<dbReference type="Proteomes" id="UP000247702">
    <property type="component" value="Unassembled WGS sequence"/>
</dbReference>
<evidence type="ECO:0000256" key="2">
    <source>
        <dbReference type="ARBA" id="ARBA00022771"/>
    </source>
</evidence>
<keyword evidence="1" id="KW-0479">Metal-binding</keyword>
<dbReference type="PROSITE" id="PS50089">
    <property type="entry name" value="ZF_RING_2"/>
    <property type="match status" value="1"/>
</dbReference>
<feature type="domain" description="UBP-type" evidence="8">
    <location>
        <begin position="459"/>
        <end position="558"/>
    </location>
</feature>
<evidence type="ECO:0000256" key="3">
    <source>
        <dbReference type="ARBA" id="ARBA00022833"/>
    </source>
</evidence>
<evidence type="ECO:0000256" key="5">
    <source>
        <dbReference type="SAM" id="Coils"/>
    </source>
</evidence>
<evidence type="ECO:0000256" key="6">
    <source>
        <dbReference type="SAM" id="MobiDB-lite"/>
    </source>
</evidence>
<dbReference type="CDD" id="cd12717">
    <property type="entry name" value="RRM_ETP1"/>
    <property type="match status" value="1"/>
</dbReference>
<dbReference type="InterPro" id="IPR034931">
    <property type="entry name" value="ETP1_RRM"/>
</dbReference>
<comment type="caution">
    <text evidence="9">The sequence shown here is derived from an EMBL/GenBank/DDBJ whole genome shotgun (WGS) entry which is preliminary data.</text>
</comment>
<dbReference type="GO" id="GO:0016567">
    <property type="term" value="P:protein ubiquitination"/>
    <property type="evidence" value="ECO:0007669"/>
    <property type="project" value="TreeGrafter"/>
</dbReference>
<feature type="coiled-coil region" evidence="5">
    <location>
        <begin position="602"/>
        <end position="686"/>
    </location>
</feature>
<dbReference type="InterPro" id="IPR001607">
    <property type="entry name" value="Znf_UBP"/>
</dbReference>
<proteinExistence type="predicted"/>
<dbReference type="EMBL" id="BLAL01000196">
    <property type="protein sequence ID" value="GES90759.1"/>
    <property type="molecule type" value="Genomic_DNA"/>
</dbReference>
<feature type="region of interest" description="Disordered" evidence="6">
    <location>
        <begin position="200"/>
        <end position="230"/>
    </location>
</feature>
<organism evidence="9 11">
    <name type="scientific">Rhizophagus clarus</name>
    <dbReference type="NCBI Taxonomy" id="94130"/>
    <lineage>
        <taxon>Eukaryota</taxon>
        <taxon>Fungi</taxon>
        <taxon>Fungi incertae sedis</taxon>
        <taxon>Mucoromycota</taxon>
        <taxon>Glomeromycotina</taxon>
        <taxon>Glomeromycetes</taxon>
        <taxon>Glomerales</taxon>
        <taxon>Glomeraceae</taxon>
        <taxon>Rhizophagus</taxon>
    </lineage>
</organism>
<name>A0A2Z6SFC8_9GLOM</name>
<feature type="region of interest" description="Disordered" evidence="6">
    <location>
        <begin position="725"/>
        <end position="745"/>
    </location>
</feature>